<dbReference type="NCBIfam" id="NF033788">
    <property type="entry name" value="HTH_metalloreg"/>
    <property type="match status" value="1"/>
</dbReference>
<evidence type="ECO:0000313" key="6">
    <source>
        <dbReference type="Proteomes" id="UP001055580"/>
    </source>
</evidence>
<sequence length="91" mass="9826">MMRQSLAIQTLSALAHDTRLNVYRLLAGLSPDGMSAGDIAAKLKIPPTSLSNHLGILARAGVVTHERKGRLIIYRARPDRVVALSRLLAEG</sequence>
<dbReference type="PROSITE" id="PS50987">
    <property type="entry name" value="HTH_ARSR_2"/>
    <property type="match status" value="1"/>
</dbReference>
<evidence type="ECO:0000256" key="2">
    <source>
        <dbReference type="ARBA" id="ARBA00023125"/>
    </source>
</evidence>
<keyword evidence="6" id="KW-1185">Reference proteome</keyword>
<dbReference type="RefSeq" id="WP_250750562.1">
    <property type="nucleotide sequence ID" value="NZ_CP098401.1"/>
</dbReference>
<gene>
    <name evidence="5" type="ORF">M9980_10790</name>
</gene>
<keyword evidence="3" id="KW-0804">Transcription</keyword>
<evidence type="ECO:0000313" key="5">
    <source>
        <dbReference type="EMBL" id="URW75043.1"/>
    </source>
</evidence>
<dbReference type="InterPro" id="IPR051011">
    <property type="entry name" value="Metal_resp_trans_reg"/>
</dbReference>
<dbReference type="Proteomes" id="UP001055580">
    <property type="component" value="Chromosome"/>
</dbReference>
<keyword evidence="1" id="KW-0805">Transcription regulation</keyword>
<dbReference type="SMART" id="SM00418">
    <property type="entry name" value="HTH_ARSR"/>
    <property type="match status" value="1"/>
</dbReference>
<protein>
    <submittedName>
        <fullName evidence="5">Metalloregulator ArsR/SmtB family transcription factor</fullName>
    </submittedName>
</protein>
<dbReference type="PANTHER" id="PTHR43132:SF2">
    <property type="entry name" value="ARSENICAL RESISTANCE OPERON REPRESSOR ARSR-RELATED"/>
    <property type="match status" value="1"/>
</dbReference>
<dbReference type="CDD" id="cd00090">
    <property type="entry name" value="HTH_ARSR"/>
    <property type="match status" value="1"/>
</dbReference>
<feature type="domain" description="HTH arsR-type" evidence="4">
    <location>
        <begin position="1"/>
        <end position="91"/>
    </location>
</feature>
<dbReference type="Gene3D" id="1.10.10.10">
    <property type="entry name" value="Winged helix-like DNA-binding domain superfamily/Winged helix DNA-binding domain"/>
    <property type="match status" value="1"/>
</dbReference>
<dbReference type="EMBL" id="CP098401">
    <property type="protein sequence ID" value="URW75043.1"/>
    <property type="molecule type" value="Genomic_DNA"/>
</dbReference>
<dbReference type="PANTHER" id="PTHR43132">
    <property type="entry name" value="ARSENICAL RESISTANCE OPERON REPRESSOR ARSR-RELATED"/>
    <property type="match status" value="1"/>
</dbReference>
<dbReference type="InterPro" id="IPR011991">
    <property type="entry name" value="ArsR-like_HTH"/>
</dbReference>
<dbReference type="InterPro" id="IPR001845">
    <property type="entry name" value="HTH_ArsR_DNA-bd_dom"/>
</dbReference>
<dbReference type="InterPro" id="IPR036390">
    <property type="entry name" value="WH_DNA-bd_sf"/>
</dbReference>
<dbReference type="InterPro" id="IPR036388">
    <property type="entry name" value="WH-like_DNA-bd_sf"/>
</dbReference>
<reference evidence="5" key="1">
    <citation type="submission" date="2022-05" db="EMBL/GenBank/DDBJ databases">
        <title>Sphingomonas sp. strain RMG20 Genome sequencing and assembly.</title>
        <authorList>
            <person name="Kim I."/>
        </authorList>
    </citation>
    <scope>NUCLEOTIDE SEQUENCE</scope>
    <source>
        <strain evidence="5">RMG20</strain>
    </source>
</reference>
<dbReference type="SUPFAM" id="SSF46785">
    <property type="entry name" value="Winged helix' DNA-binding domain"/>
    <property type="match status" value="1"/>
</dbReference>
<keyword evidence="2" id="KW-0238">DNA-binding</keyword>
<evidence type="ECO:0000256" key="3">
    <source>
        <dbReference type="ARBA" id="ARBA00023163"/>
    </source>
</evidence>
<evidence type="ECO:0000259" key="4">
    <source>
        <dbReference type="PROSITE" id="PS50987"/>
    </source>
</evidence>
<organism evidence="5 6">
    <name type="scientific">Sphingomonas donggukensis</name>
    <dbReference type="NCBI Taxonomy" id="2949093"/>
    <lineage>
        <taxon>Bacteria</taxon>
        <taxon>Pseudomonadati</taxon>
        <taxon>Pseudomonadota</taxon>
        <taxon>Alphaproteobacteria</taxon>
        <taxon>Sphingomonadales</taxon>
        <taxon>Sphingomonadaceae</taxon>
        <taxon>Sphingomonas</taxon>
    </lineage>
</organism>
<name>A0ABY4TXK6_9SPHN</name>
<accession>A0ABY4TXK6</accession>
<dbReference type="PRINTS" id="PR00778">
    <property type="entry name" value="HTHARSR"/>
</dbReference>
<dbReference type="Pfam" id="PF12840">
    <property type="entry name" value="HTH_20"/>
    <property type="match status" value="1"/>
</dbReference>
<proteinExistence type="predicted"/>
<evidence type="ECO:0000256" key="1">
    <source>
        <dbReference type="ARBA" id="ARBA00023015"/>
    </source>
</evidence>